<gene>
    <name evidence="2" type="ORF">ALFOR1_31604</name>
</gene>
<sequence length="259" mass="28805">MITVVFNQKGGVGKSTISTNLAAQSAKLGHRTLLVDLDAQGNSTHYTGFDVNEQSLTVADMFKQVVGIFRTAKKPNVFVHPTPFENLFVMPSSPALADVERELESRYKIFKLKDALKELKGEFDHIFIDTPPNFNFYSKAALIAADGFCVPFDCDDFSAQAIELLLDNATELKEDHNPELKLLGIVVNQFSSQAKLPTELVQSLKQQGLPVLESYISATVKVKESHSKRVPLPFYLPKHKVTGQIEALFEALNAEKRNH</sequence>
<dbReference type="AlphaFoldDB" id="A0A6T9Y5F2"/>
<dbReference type="InterPro" id="IPR050678">
    <property type="entry name" value="DNA_Partitioning_ATPase"/>
</dbReference>
<dbReference type="PANTHER" id="PTHR13696:SF52">
    <property type="entry name" value="PARA FAMILY PROTEIN CT_582"/>
    <property type="match status" value="1"/>
</dbReference>
<dbReference type="CDD" id="cd02042">
    <property type="entry name" value="ParAB_family"/>
    <property type="match status" value="1"/>
</dbReference>
<feature type="domain" description="AAA" evidence="1">
    <location>
        <begin position="3"/>
        <end position="181"/>
    </location>
</feature>
<name>A0A6T9Y5F2_ALTMA</name>
<organism evidence="2 3">
    <name type="scientific">Alteromonas macleodii</name>
    <name type="common">Pseudoalteromonas macleodii</name>
    <dbReference type="NCBI Taxonomy" id="28108"/>
    <lineage>
        <taxon>Bacteria</taxon>
        <taxon>Pseudomonadati</taxon>
        <taxon>Pseudomonadota</taxon>
        <taxon>Gammaproteobacteria</taxon>
        <taxon>Alteromonadales</taxon>
        <taxon>Alteromonadaceae</taxon>
        <taxon>Alteromonas/Salinimonas group</taxon>
        <taxon>Alteromonas</taxon>
    </lineage>
</organism>
<dbReference type="SUPFAM" id="SSF52540">
    <property type="entry name" value="P-loop containing nucleoside triphosphate hydrolases"/>
    <property type="match status" value="1"/>
</dbReference>
<reference evidence="2 3" key="1">
    <citation type="submission" date="2020-06" db="EMBL/GenBank/DDBJ databases">
        <authorList>
            <person name="Duchaud E."/>
        </authorList>
    </citation>
    <scope>NUCLEOTIDE SEQUENCE [LARGE SCALE GENOMIC DNA]</scope>
    <source>
        <strain evidence="2">Alteromonas fortis</strain>
    </source>
</reference>
<dbReference type="Gene3D" id="3.40.50.300">
    <property type="entry name" value="P-loop containing nucleotide triphosphate hydrolases"/>
    <property type="match status" value="1"/>
</dbReference>
<dbReference type="Proteomes" id="UP000509458">
    <property type="component" value="Chromosome"/>
</dbReference>
<dbReference type="Pfam" id="PF13614">
    <property type="entry name" value="AAA_31"/>
    <property type="match status" value="1"/>
</dbReference>
<accession>A0A6T9Y5F2</accession>
<dbReference type="RefSeq" id="WP_179983937.1">
    <property type="nucleotide sequence ID" value="NZ_LR812090.1"/>
</dbReference>
<proteinExistence type="predicted"/>
<dbReference type="InterPro" id="IPR027417">
    <property type="entry name" value="P-loop_NTPase"/>
</dbReference>
<evidence type="ECO:0000259" key="1">
    <source>
        <dbReference type="Pfam" id="PF13614"/>
    </source>
</evidence>
<evidence type="ECO:0000313" key="2">
    <source>
        <dbReference type="EMBL" id="CAB9494605.1"/>
    </source>
</evidence>
<protein>
    <submittedName>
        <fullName evidence="2">ATPase involved in chromosome partitioning</fullName>
    </submittedName>
</protein>
<dbReference type="EMBL" id="LR812090">
    <property type="protein sequence ID" value="CAB9494605.1"/>
    <property type="molecule type" value="Genomic_DNA"/>
</dbReference>
<dbReference type="PANTHER" id="PTHR13696">
    <property type="entry name" value="P-LOOP CONTAINING NUCLEOSIDE TRIPHOSPHATE HYDROLASE"/>
    <property type="match status" value="1"/>
</dbReference>
<dbReference type="InterPro" id="IPR025669">
    <property type="entry name" value="AAA_dom"/>
</dbReference>
<evidence type="ECO:0000313" key="3">
    <source>
        <dbReference type="Proteomes" id="UP000509458"/>
    </source>
</evidence>